<evidence type="ECO:0000259" key="1">
    <source>
        <dbReference type="PROSITE" id="PS50911"/>
    </source>
</evidence>
<dbReference type="RefSeq" id="WP_046123975.1">
    <property type="nucleotide sequence ID" value="NZ_CM007353.1"/>
</dbReference>
<dbReference type="InterPro" id="IPR038765">
    <property type="entry name" value="Papain-like_cys_pep_sf"/>
</dbReference>
<dbReference type="AlphaFoldDB" id="A0A1E7G2C3"/>
<proteinExistence type="predicted"/>
<dbReference type="Gene3D" id="3.90.1720.10">
    <property type="entry name" value="endopeptidase domain like (from Nostoc punctiforme)"/>
    <property type="match status" value="1"/>
</dbReference>
<organism evidence="2">
    <name type="scientific">Lactococcus cremoris subsp. cremoris IBB477</name>
    <dbReference type="NCBI Taxonomy" id="1449093"/>
    <lineage>
        <taxon>Bacteria</taxon>
        <taxon>Bacillati</taxon>
        <taxon>Bacillota</taxon>
        <taxon>Bacilli</taxon>
        <taxon>Lactobacillales</taxon>
        <taxon>Streptococcaceae</taxon>
        <taxon>Lactococcus</taxon>
        <taxon>Lactococcus cremoris subsp. cremoris</taxon>
    </lineage>
</organism>
<dbReference type="PROSITE" id="PS50911">
    <property type="entry name" value="CHAP"/>
    <property type="match status" value="1"/>
</dbReference>
<name>A0A1E7G2C3_LACLC</name>
<dbReference type="InterPro" id="IPR007921">
    <property type="entry name" value="CHAP_dom"/>
</dbReference>
<feature type="domain" description="Peptidase C51" evidence="1">
    <location>
        <begin position="63"/>
        <end position="194"/>
    </location>
</feature>
<dbReference type="EMBL" id="JMMZ01000029">
    <property type="protein sequence ID" value="OEU39114.1"/>
    <property type="molecule type" value="Genomic_DNA"/>
</dbReference>
<comment type="caution">
    <text evidence="2">The sequence shown here is derived from an EMBL/GenBank/DDBJ whole genome shotgun (WGS) entry which is preliminary data.</text>
</comment>
<dbReference type="Pfam" id="PF05257">
    <property type="entry name" value="CHAP"/>
    <property type="match status" value="1"/>
</dbReference>
<accession>A0A1E7G2C3</accession>
<sequence>MKKTTYHFLSPLLVLSSLLVLGIVFSSHAKAGMVNINSTPEATIPTIPTPSENKIDSEQEPLLPTEWTIDLPIYSEKYSETNYAYKQCTWWVYNRAQEFGIHFSTAMGNGGEWQNNLAYEIKTTPQLHSAVSFSPGQIVGGQWQADPTYGHVAFVEAIHPDGSILISQSGTGFSTLYNYQVLTATEAAQLHYVIGK</sequence>
<reference evidence="2" key="1">
    <citation type="journal article" date="2016" name="Appl. Microbiol. Biotechnol.">
        <title>Adhesion of the genome-sequenced Lactococcus lactis subsp. cremoris IBB477 strain is mediated by specific molecular determinants.</title>
        <authorList>
            <person name="Radziwill-Bienkowska J.M."/>
            <person name="Le D.T."/>
            <person name="Szczesny P."/>
            <person name="Duviau M.P."/>
            <person name="Aleksandrzak-Piekarczyk T."/>
            <person name="Loubiere P."/>
            <person name="Mercier-Bonin M."/>
            <person name="Bardowski J.K."/>
            <person name="Kowalczyk M."/>
        </authorList>
    </citation>
    <scope>NUCLEOTIDE SEQUENCE [LARGE SCALE GENOMIC DNA]</scope>
    <source>
        <strain evidence="2">IBB477</strain>
    </source>
</reference>
<evidence type="ECO:0000313" key="2">
    <source>
        <dbReference type="EMBL" id="OEU39114.1"/>
    </source>
</evidence>
<protein>
    <submittedName>
        <fullName evidence="2">Family 4 N-acetylmuramoyl-L-alanine amidase</fullName>
    </submittedName>
</protein>
<gene>
    <name evidence="2" type="ORF">AJ89_10330</name>
</gene>
<dbReference type="SUPFAM" id="SSF54001">
    <property type="entry name" value="Cysteine proteinases"/>
    <property type="match status" value="1"/>
</dbReference>
<dbReference type="Proteomes" id="UP000176236">
    <property type="component" value="Chromosome"/>
</dbReference>